<accession>A0A914QU47</accession>
<evidence type="ECO:0000313" key="2">
    <source>
        <dbReference type="WBParaSite" id="PDA_v2.g5268.t1"/>
    </source>
</evidence>
<dbReference type="AlphaFoldDB" id="A0A914QU47"/>
<protein>
    <submittedName>
        <fullName evidence="2">Uncharacterized protein</fullName>
    </submittedName>
</protein>
<dbReference type="Proteomes" id="UP000887578">
    <property type="component" value="Unplaced"/>
</dbReference>
<keyword evidence="1" id="KW-1185">Reference proteome</keyword>
<evidence type="ECO:0000313" key="1">
    <source>
        <dbReference type="Proteomes" id="UP000887578"/>
    </source>
</evidence>
<proteinExistence type="predicted"/>
<dbReference type="WBParaSite" id="PDA_v2.g5268.t1">
    <property type="protein sequence ID" value="PDA_v2.g5268.t1"/>
    <property type="gene ID" value="PDA_v2.g5268"/>
</dbReference>
<sequence length="116" mass="13763">MFLKKRGINVISPEIKQEFSIPKPIINYITDIPENPIGHAKLINCCKYFYYKNQIIVANYLYNRADPFSWFTNPYEVGNVSTVLSYDGRYPKIEVEKFPRKIWIMYNFQATVILKK</sequence>
<organism evidence="1 2">
    <name type="scientific">Panagrolaimus davidi</name>
    <dbReference type="NCBI Taxonomy" id="227884"/>
    <lineage>
        <taxon>Eukaryota</taxon>
        <taxon>Metazoa</taxon>
        <taxon>Ecdysozoa</taxon>
        <taxon>Nematoda</taxon>
        <taxon>Chromadorea</taxon>
        <taxon>Rhabditida</taxon>
        <taxon>Tylenchina</taxon>
        <taxon>Panagrolaimomorpha</taxon>
        <taxon>Panagrolaimoidea</taxon>
        <taxon>Panagrolaimidae</taxon>
        <taxon>Panagrolaimus</taxon>
    </lineage>
</organism>
<reference evidence="2" key="1">
    <citation type="submission" date="2022-11" db="UniProtKB">
        <authorList>
            <consortium name="WormBaseParasite"/>
        </authorList>
    </citation>
    <scope>IDENTIFICATION</scope>
</reference>
<name>A0A914QU47_9BILA</name>